<organism evidence="2 3">
    <name type="scientific">Hypholoma sublateritium (strain FD-334 SS-4)</name>
    <dbReference type="NCBI Taxonomy" id="945553"/>
    <lineage>
        <taxon>Eukaryota</taxon>
        <taxon>Fungi</taxon>
        <taxon>Dikarya</taxon>
        <taxon>Basidiomycota</taxon>
        <taxon>Agaricomycotina</taxon>
        <taxon>Agaricomycetes</taxon>
        <taxon>Agaricomycetidae</taxon>
        <taxon>Agaricales</taxon>
        <taxon>Agaricineae</taxon>
        <taxon>Strophariaceae</taxon>
        <taxon>Hypholoma</taxon>
    </lineage>
</organism>
<keyword evidence="3" id="KW-1185">Reference proteome</keyword>
<name>A0A0D2L713_HYPSF</name>
<sequence>MASAPSPRRPRTHPPLLPGQQCRYLVRALTPPDPPAREVHTTATATAIDASSPSSTSHRGRGRSALLHRLRRPAHCGRPRLPRNARRFGGPAAAAGDAGTDYTPPQLYLDCASGMVLRVCPAWVAGGISGAREIGTGGANAW</sequence>
<dbReference type="AlphaFoldDB" id="A0A0D2L713"/>
<evidence type="ECO:0000313" key="2">
    <source>
        <dbReference type="EMBL" id="KJA22842.1"/>
    </source>
</evidence>
<evidence type="ECO:0000256" key="1">
    <source>
        <dbReference type="SAM" id="MobiDB-lite"/>
    </source>
</evidence>
<feature type="region of interest" description="Disordered" evidence="1">
    <location>
        <begin position="33"/>
        <end position="99"/>
    </location>
</feature>
<dbReference type="Proteomes" id="UP000054270">
    <property type="component" value="Unassembled WGS sequence"/>
</dbReference>
<feature type="compositionally biased region" description="Basic residues" evidence="1">
    <location>
        <begin position="58"/>
        <end position="86"/>
    </location>
</feature>
<dbReference type="EMBL" id="KN817547">
    <property type="protein sequence ID" value="KJA22842.1"/>
    <property type="molecule type" value="Genomic_DNA"/>
</dbReference>
<feature type="region of interest" description="Disordered" evidence="1">
    <location>
        <begin position="1"/>
        <end position="20"/>
    </location>
</feature>
<gene>
    <name evidence="2" type="ORF">HYPSUDRAFT_40632</name>
</gene>
<accession>A0A0D2L713</accession>
<feature type="compositionally biased region" description="Low complexity" evidence="1">
    <location>
        <begin position="89"/>
        <end position="99"/>
    </location>
</feature>
<reference evidence="3" key="1">
    <citation type="submission" date="2014-04" db="EMBL/GenBank/DDBJ databases">
        <title>Evolutionary Origins and Diversification of the Mycorrhizal Mutualists.</title>
        <authorList>
            <consortium name="DOE Joint Genome Institute"/>
            <consortium name="Mycorrhizal Genomics Consortium"/>
            <person name="Kohler A."/>
            <person name="Kuo A."/>
            <person name="Nagy L.G."/>
            <person name="Floudas D."/>
            <person name="Copeland A."/>
            <person name="Barry K.W."/>
            <person name="Cichocki N."/>
            <person name="Veneault-Fourrey C."/>
            <person name="LaButti K."/>
            <person name="Lindquist E.A."/>
            <person name="Lipzen A."/>
            <person name="Lundell T."/>
            <person name="Morin E."/>
            <person name="Murat C."/>
            <person name="Riley R."/>
            <person name="Ohm R."/>
            <person name="Sun H."/>
            <person name="Tunlid A."/>
            <person name="Henrissat B."/>
            <person name="Grigoriev I.V."/>
            <person name="Hibbett D.S."/>
            <person name="Martin F."/>
        </authorList>
    </citation>
    <scope>NUCLEOTIDE SEQUENCE [LARGE SCALE GENOMIC DNA]</scope>
    <source>
        <strain evidence="3">FD-334 SS-4</strain>
    </source>
</reference>
<proteinExistence type="predicted"/>
<protein>
    <submittedName>
        <fullName evidence="2">Uncharacterized protein</fullName>
    </submittedName>
</protein>
<evidence type="ECO:0000313" key="3">
    <source>
        <dbReference type="Proteomes" id="UP000054270"/>
    </source>
</evidence>
<feature type="compositionally biased region" description="Low complexity" evidence="1">
    <location>
        <begin position="41"/>
        <end position="57"/>
    </location>
</feature>